<feature type="repeat" description="WD" evidence="4">
    <location>
        <begin position="453"/>
        <end position="488"/>
    </location>
</feature>
<protein>
    <submittedName>
        <fullName evidence="6">WD40 repeat-like protein</fullName>
    </submittedName>
</protein>
<feature type="region of interest" description="Disordered" evidence="5">
    <location>
        <begin position="48"/>
        <end position="116"/>
    </location>
</feature>
<dbReference type="PANTHER" id="PTHR14091:SF0">
    <property type="entry name" value="PERIODIC TRYPTOPHAN PROTEIN 1 HOMOLOG"/>
    <property type="match status" value="1"/>
</dbReference>
<name>A0A8H7H591_9AGAM</name>
<dbReference type="InterPro" id="IPR036322">
    <property type="entry name" value="WD40_repeat_dom_sf"/>
</dbReference>
<dbReference type="GO" id="GO:0006364">
    <property type="term" value="P:rRNA processing"/>
    <property type="evidence" value="ECO:0007669"/>
    <property type="project" value="InterPro"/>
</dbReference>
<evidence type="ECO:0000313" key="6">
    <source>
        <dbReference type="EMBL" id="KAF8674222.1"/>
    </source>
</evidence>
<sequence length="579" mass="63368">MSPLISSIAWVRRGVAAENPEKYNLDEKELERVQKLARIELEDAQIELQRASEAAHDMENRSDEEDSSVEEDDNDDSWEDSASDDDRMDEDVIDPEPKKSKSKPNARDDPDGLAEYNLDNYDEEKIGAASGVFSNIKGLTYYRSNDEDPYITLKEDDEEAERAELQVQSTDNMIVTAKTEDEVSHLDIYIYNDNDENLYVHHDILLPSFPLCLEWLDFPPTSSSSPSTPSTQQQGNFIAVGTFEPEIEIWSLDVTEAIYPSLILGRPDKSAAHVPVPLGTGKKKRKQTKARDPTPEYHVDAVLGLAWNRAHRNILASASADATVKIWDLSSGAGSTGGAGSAVRSFGVHRDKVQSVQWNTVQPEVLLTGSYDHTVRVFDSRDPGKAVGAVIGADVEALRWDPWEAMSFYVSIQTAYMRVSLEDGNVHYFDARTLSAIPASGSLPAPTKSRFTLSAHTGAASALDINPHVRGCVATGGADKLVKIWNVEVDGDNVNASMVTSRNLEVGKVFTVGFSPDDPLTLAAAGSKAKLQVWDIGANPGARKSFGSRLPLRQGGWERTREGGGVVGVQSDDEESGEE</sequence>
<comment type="caution">
    <text evidence="6">The sequence shown here is derived from an EMBL/GenBank/DDBJ whole genome shotgun (WGS) entry which is preliminary data.</text>
</comment>
<evidence type="ECO:0000256" key="3">
    <source>
        <dbReference type="ARBA" id="ARBA00022737"/>
    </source>
</evidence>
<evidence type="ECO:0000256" key="1">
    <source>
        <dbReference type="ARBA" id="ARBA00022553"/>
    </source>
</evidence>
<feature type="repeat" description="WD" evidence="4">
    <location>
        <begin position="295"/>
        <end position="332"/>
    </location>
</feature>
<dbReference type="EMBL" id="JACYCC010000131">
    <property type="protein sequence ID" value="KAF8674222.1"/>
    <property type="molecule type" value="Genomic_DNA"/>
</dbReference>
<organism evidence="6 7">
    <name type="scientific">Rhizoctonia solani</name>
    <dbReference type="NCBI Taxonomy" id="456999"/>
    <lineage>
        <taxon>Eukaryota</taxon>
        <taxon>Fungi</taxon>
        <taxon>Dikarya</taxon>
        <taxon>Basidiomycota</taxon>
        <taxon>Agaricomycotina</taxon>
        <taxon>Agaricomycetes</taxon>
        <taxon>Cantharellales</taxon>
        <taxon>Ceratobasidiaceae</taxon>
        <taxon>Rhizoctonia</taxon>
    </lineage>
</organism>
<dbReference type="InterPro" id="IPR015943">
    <property type="entry name" value="WD40/YVTN_repeat-like_dom_sf"/>
</dbReference>
<dbReference type="PRINTS" id="PR00320">
    <property type="entry name" value="GPROTEINBRPT"/>
</dbReference>
<keyword evidence="1" id="KW-0597">Phosphoprotein</keyword>
<dbReference type="InterPro" id="IPR001680">
    <property type="entry name" value="WD40_rpt"/>
</dbReference>
<feature type="compositionally biased region" description="Acidic residues" evidence="5">
    <location>
        <begin position="62"/>
        <end position="94"/>
    </location>
</feature>
<proteinExistence type="predicted"/>
<evidence type="ECO:0000256" key="4">
    <source>
        <dbReference type="PROSITE-ProRule" id="PRU00221"/>
    </source>
</evidence>
<dbReference type="PROSITE" id="PS50082">
    <property type="entry name" value="WD_REPEATS_2"/>
    <property type="match status" value="3"/>
</dbReference>
<keyword evidence="2 4" id="KW-0853">WD repeat</keyword>
<gene>
    <name evidence="6" type="ORF">RHS04_07408</name>
</gene>
<dbReference type="SUPFAM" id="SSF50978">
    <property type="entry name" value="WD40 repeat-like"/>
    <property type="match status" value="1"/>
</dbReference>
<dbReference type="Gene3D" id="2.130.10.10">
    <property type="entry name" value="YVTN repeat-like/Quinoprotein amine dehydrogenase"/>
    <property type="match status" value="1"/>
</dbReference>
<reference evidence="6" key="1">
    <citation type="submission" date="2020-09" db="EMBL/GenBank/DDBJ databases">
        <title>Comparative genome analyses of four rice-infecting Rhizoctonia solani isolates reveal extensive enrichment of homogalacturonan modification genes.</title>
        <authorList>
            <person name="Lee D.-Y."/>
            <person name="Jeon J."/>
            <person name="Kim K.-T."/>
            <person name="Cheong K."/>
            <person name="Song H."/>
            <person name="Choi G."/>
            <person name="Ko J."/>
            <person name="Opiyo S.O."/>
            <person name="Zuo S."/>
            <person name="Madhav S."/>
            <person name="Lee Y.-H."/>
            <person name="Wang G.-L."/>
        </authorList>
    </citation>
    <scope>NUCLEOTIDE SEQUENCE</scope>
    <source>
        <strain evidence="6">AG1-IA YN-7</strain>
    </source>
</reference>
<feature type="region of interest" description="Disordered" evidence="5">
    <location>
        <begin position="274"/>
        <end position="294"/>
    </location>
</feature>
<dbReference type="Pfam" id="PF00400">
    <property type="entry name" value="WD40"/>
    <property type="match status" value="3"/>
</dbReference>
<dbReference type="InterPro" id="IPR044285">
    <property type="entry name" value="PWP1"/>
</dbReference>
<dbReference type="PROSITE" id="PS00678">
    <property type="entry name" value="WD_REPEATS_1"/>
    <property type="match status" value="2"/>
</dbReference>
<dbReference type="AlphaFoldDB" id="A0A8H7H591"/>
<evidence type="ECO:0000256" key="2">
    <source>
        <dbReference type="ARBA" id="ARBA00022574"/>
    </source>
</evidence>
<evidence type="ECO:0000313" key="7">
    <source>
        <dbReference type="Proteomes" id="UP000650582"/>
    </source>
</evidence>
<dbReference type="InterPro" id="IPR019775">
    <property type="entry name" value="WD40_repeat_CS"/>
</dbReference>
<keyword evidence="3" id="KW-0677">Repeat</keyword>
<accession>A0A8H7H591</accession>
<evidence type="ECO:0000256" key="5">
    <source>
        <dbReference type="SAM" id="MobiDB-lite"/>
    </source>
</evidence>
<dbReference type="PANTHER" id="PTHR14091">
    <property type="entry name" value="PERIODIC TRYPTOPHAN PROTEIN 1"/>
    <property type="match status" value="1"/>
</dbReference>
<feature type="compositionally biased region" description="Basic and acidic residues" evidence="5">
    <location>
        <begin position="95"/>
        <end position="110"/>
    </location>
</feature>
<dbReference type="PROSITE" id="PS50294">
    <property type="entry name" value="WD_REPEATS_REGION"/>
    <property type="match status" value="2"/>
</dbReference>
<dbReference type="SMART" id="SM00320">
    <property type="entry name" value="WD40"/>
    <property type="match status" value="4"/>
</dbReference>
<feature type="repeat" description="WD" evidence="4">
    <location>
        <begin position="346"/>
        <end position="379"/>
    </location>
</feature>
<dbReference type="InterPro" id="IPR020472">
    <property type="entry name" value="WD40_PAC1"/>
</dbReference>
<dbReference type="GO" id="GO:0005634">
    <property type="term" value="C:nucleus"/>
    <property type="evidence" value="ECO:0007669"/>
    <property type="project" value="TreeGrafter"/>
</dbReference>
<feature type="region of interest" description="Disordered" evidence="5">
    <location>
        <begin position="555"/>
        <end position="579"/>
    </location>
</feature>
<dbReference type="Proteomes" id="UP000650582">
    <property type="component" value="Unassembled WGS sequence"/>
</dbReference>